<dbReference type="GO" id="GO:0006508">
    <property type="term" value="P:proteolysis"/>
    <property type="evidence" value="ECO:0007669"/>
    <property type="project" value="InterPro"/>
</dbReference>
<evidence type="ECO:0000313" key="10">
    <source>
        <dbReference type="EMBL" id="CAK1583412.1"/>
    </source>
</evidence>
<reference evidence="10 11" key="1">
    <citation type="submission" date="2023-11" db="EMBL/GenBank/DDBJ databases">
        <authorList>
            <person name="Hedman E."/>
            <person name="Englund M."/>
            <person name="Stromberg M."/>
            <person name="Nyberg Akerstrom W."/>
            <person name="Nylinder S."/>
            <person name="Jareborg N."/>
            <person name="Kallberg Y."/>
            <person name="Kronander E."/>
        </authorList>
    </citation>
    <scope>NUCLEOTIDE SEQUENCE [LARGE SCALE GENOMIC DNA]</scope>
</reference>
<dbReference type="GO" id="GO:0005576">
    <property type="term" value="C:extracellular region"/>
    <property type="evidence" value="ECO:0007669"/>
    <property type="project" value="UniProtKB-SubCell"/>
</dbReference>
<accession>A0AAV1KNP5</accession>
<dbReference type="PROSITE" id="PS00134">
    <property type="entry name" value="TRYPSIN_HIS"/>
    <property type="match status" value="1"/>
</dbReference>
<keyword evidence="11" id="KW-1185">Reference proteome</keyword>
<comment type="subcellular location">
    <subcellularLocation>
        <location evidence="1">Secreted</location>
        <location evidence="1">Extracellular space</location>
    </subcellularLocation>
</comment>
<dbReference type="SMART" id="SM00020">
    <property type="entry name" value="Tryp_SPc"/>
    <property type="match status" value="1"/>
</dbReference>
<evidence type="ECO:0000256" key="3">
    <source>
        <dbReference type="ARBA" id="ARBA00023157"/>
    </source>
</evidence>
<feature type="signal peptide" evidence="8">
    <location>
        <begin position="1"/>
        <end position="22"/>
    </location>
</feature>
<evidence type="ECO:0000256" key="4">
    <source>
        <dbReference type="ARBA" id="ARBA00023240"/>
    </source>
</evidence>
<dbReference type="InterPro" id="IPR051487">
    <property type="entry name" value="Ser/Thr_Proteases_Immune/Dev"/>
</dbReference>
<dbReference type="SUPFAM" id="SSF50494">
    <property type="entry name" value="Trypsin-like serine proteases"/>
    <property type="match status" value="1"/>
</dbReference>
<organism evidence="10 11">
    <name type="scientific">Parnassius mnemosyne</name>
    <name type="common">clouded apollo</name>
    <dbReference type="NCBI Taxonomy" id="213953"/>
    <lineage>
        <taxon>Eukaryota</taxon>
        <taxon>Metazoa</taxon>
        <taxon>Ecdysozoa</taxon>
        <taxon>Arthropoda</taxon>
        <taxon>Hexapoda</taxon>
        <taxon>Insecta</taxon>
        <taxon>Pterygota</taxon>
        <taxon>Neoptera</taxon>
        <taxon>Endopterygota</taxon>
        <taxon>Lepidoptera</taxon>
        <taxon>Glossata</taxon>
        <taxon>Ditrysia</taxon>
        <taxon>Papilionoidea</taxon>
        <taxon>Papilionidae</taxon>
        <taxon>Parnassiinae</taxon>
        <taxon>Parnassini</taxon>
        <taxon>Parnassius</taxon>
        <taxon>Driopa</taxon>
    </lineage>
</organism>
<dbReference type="InterPro" id="IPR043504">
    <property type="entry name" value="Peptidase_S1_PA_chymotrypsin"/>
</dbReference>
<protein>
    <recommendedName>
        <fullName evidence="9">Peptidase S1 domain-containing protein</fullName>
    </recommendedName>
</protein>
<evidence type="ECO:0000256" key="1">
    <source>
        <dbReference type="ARBA" id="ARBA00004239"/>
    </source>
</evidence>
<feature type="domain" description="Peptidase S1" evidence="9">
    <location>
        <begin position="32"/>
        <end position="219"/>
    </location>
</feature>
<name>A0AAV1KNP5_9NEOP</name>
<dbReference type="AlphaFoldDB" id="A0AAV1KNP5"/>
<evidence type="ECO:0000256" key="8">
    <source>
        <dbReference type="SAM" id="SignalP"/>
    </source>
</evidence>
<keyword evidence="2" id="KW-0800">Toxin</keyword>
<evidence type="ECO:0000256" key="5">
    <source>
        <dbReference type="ARBA" id="ARBA00024195"/>
    </source>
</evidence>
<evidence type="ECO:0000313" key="11">
    <source>
        <dbReference type="Proteomes" id="UP001314205"/>
    </source>
</evidence>
<dbReference type="Pfam" id="PF00089">
    <property type="entry name" value="Trypsin"/>
    <property type="match status" value="1"/>
</dbReference>
<keyword evidence="7" id="KW-1205">Fibrinolytic toxin</keyword>
<evidence type="ECO:0000256" key="7">
    <source>
        <dbReference type="ARBA" id="ARBA00084094"/>
    </source>
</evidence>
<dbReference type="GO" id="GO:0004252">
    <property type="term" value="F:serine-type endopeptidase activity"/>
    <property type="evidence" value="ECO:0007669"/>
    <property type="project" value="InterPro"/>
</dbReference>
<keyword evidence="8" id="KW-0732">Signal</keyword>
<dbReference type="GO" id="GO:0090729">
    <property type="term" value="F:toxin activity"/>
    <property type="evidence" value="ECO:0007669"/>
    <property type="project" value="UniProtKB-KW"/>
</dbReference>
<dbReference type="FunFam" id="2.40.10.10:FF:000068">
    <property type="entry name" value="transmembrane protease serine 2"/>
    <property type="match status" value="1"/>
</dbReference>
<keyword evidence="4" id="KW-1199">Hemostasis impairing toxin</keyword>
<proteinExistence type="inferred from homology"/>
<dbReference type="InterPro" id="IPR001254">
    <property type="entry name" value="Trypsin_dom"/>
</dbReference>
<evidence type="ECO:0000259" key="9">
    <source>
        <dbReference type="PROSITE" id="PS50240"/>
    </source>
</evidence>
<sequence>MHRIQFVCFVVITLMFFKLLKCSGNRHMQPFIVNGKYAKIEKFPHSVYLEMRCWRDYLGAITWELSNCGSSILNQMILLTAAHCLDFCIERGEIVAVAGHENVNKATAIRRVKSILLHENYSDMSFADDIALVFLEESLPLGNTMKRVILTKQNSVGLTAMIAGWGLINDDERREEKTYILRSAPQIVRSNRDCFVPEWRMTGLLCAGSTNINQPRATR</sequence>
<comment type="function">
    <text evidence="6">Fibrinolytic activity; shows preferential cleavage of Arg-Gly bonds in all three fibrinogen chains. Contact with the caterpillars causes severe bleeding, due the anticoagulant effect of the protein.</text>
</comment>
<keyword evidence="3" id="KW-1015">Disulfide bond</keyword>
<feature type="chain" id="PRO_5043886393" description="Peptidase S1 domain-containing protein" evidence="8">
    <location>
        <begin position="23"/>
        <end position="219"/>
    </location>
</feature>
<gene>
    <name evidence="10" type="ORF">PARMNEM_LOCUS4809</name>
</gene>
<dbReference type="InterPro" id="IPR018114">
    <property type="entry name" value="TRYPSIN_HIS"/>
</dbReference>
<dbReference type="PANTHER" id="PTHR24256">
    <property type="entry name" value="TRYPTASE-RELATED"/>
    <property type="match status" value="1"/>
</dbReference>
<evidence type="ECO:0000256" key="6">
    <source>
        <dbReference type="ARBA" id="ARBA00055534"/>
    </source>
</evidence>
<dbReference type="Gene3D" id="2.40.10.10">
    <property type="entry name" value="Trypsin-like serine proteases"/>
    <property type="match status" value="2"/>
</dbReference>
<dbReference type="PROSITE" id="PS50240">
    <property type="entry name" value="TRYPSIN_DOM"/>
    <property type="match status" value="1"/>
</dbReference>
<dbReference type="Proteomes" id="UP001314205">
    <property type="component" value="Unassembled WGS sequence"/>
</dbReference>
<dbReference type="InterPro" id="IPR009003">
    <property type="entry name" value="Peptidase_S1_PA"/>
</dbReference>
<comment type="caution">
    <text evidence="10">The sequence shown here is derived from an EMBL/GenBank/DDBJ whole genome shotgun (WGS) entry which is preliminary data.</text>
</comment>
<comment type="similarity">
    <text evidence="5">Belongs to the peptidase S1 family. CLIP subfamily.</text>
</comment>
<dbReference type="EMBL" id="CAVLGL010000057">
    <property type="protein sequence ID" value="CAK1583412.1"/>
    <property type="molecule type" value="Genomic_DNA"/>
</dbReference>
<evidence type="ECO:0000256" key="2">
    <source>
        <dbReference type="ARBA" id="ARBA00022656"/>
    </source>
</evidence>